<keyword evidence="2" id="KW-1185">Reference proteome</keyword>
<name>A0ABQ2WCM2_9GAMM</name>
<organism evidence="1 2">
    <name type="scientific">Halomonas johnsoniae</name>
    <dbReference type="NCBI Taxonomy" id="502832"/>
    <lineage>
        <taxon>Bacteria</taxon>
        <taxon>Pseudomonadati</taxon>
        <taxon>Pseudomonadota</taxon>
        <taxon>Gammaproteobacteria</taxon>
        <taxon>Oceanospirillales</taxon>
        <taxon>Halomonadaceae</taxon>
        <taxon>Halomonas</taxon>
    </lineage>
</organism>
<gene>
    <name evidence="1" type="ORF">GCM10007158_01990</name>
</gene>
<evidence type="ECO:0008006" key="3">
    <source>
        <dbReference type="Google" id="ProtNLM"/>
    </source>
</evidence>
<dbReference type="InterPro" id="IPR009678">
    <property type="entry name" value="Phage_tail_completion_R"/>
</dbReference>
<evidence type="ECO:0000313" key="2">
    <source>
        <dbReference type="Proteomes" id="UP000647585"/>
    </source>
</evidence>
<reference evidence="2" key="1">
    <citation type="journal article" date="2019" name="Int. J. Syst. Evol. Microbiol.">
        <title>The Global Catalogue of Microorganisms (GCM) 10K type strain sequencing project: providing services to taxonomists for standard genome sequencing and annotation.</title>
        <authorList>
            <consortium name="The Broad Institute Genomics Platform"/>
            <consortium name="The Broad Institute Genome Sequencing Center for Infectious Disease"/>
            <person name="Wu L."/>
            <person name="Ma J."/>
        </authorList>
    </citation>
    <scope>NUCLEOTIDE SEQUENCE [LARGE SCALE GENOMIC DNA]</scope>
    <source>
        <strain evidence="2">KCTC 22157</strain>
    </source>
</reference>
<dbReference type="EMBL" id="BMXO01000001">
    <property type="protein sequence ID" value="GGW44994.1"/>
    <property type="molecule type" value="Genomic_DNA"/>
</dbReference>
<proteinExistence type="predicted"/>
<protein>
    <recommendedName>
        <fullName evidence="3">Phage tail protein</fullName>
    </recommendedName>
</protein>
<evidence type="ECO:0000313" key="1">
    <source>
        <dbReference type="EMBL" id="GGW44994.1"/>
    </source>
</evidence>
<dbReference type="Pfam" id="PF06891">
    <property type="entry name" value="P2_Phage_GpR"/>
    <property type="match status" value="1"/>
</dbReference>
<dbReference type="RefSeq" id="WP_193460727.1">
    <property type="nucleotide sequence ID" value="NZ_BMXO01000001.1"/>
</dbReference>
<sequence>MQKLHLLRAHLINAVPALAKDPERLLTFVEEGSIAFRRGPNLTHEYQFTAQLVLTDFSANLDTIIVPLLQWLAEYQPDADPAEAIRFEAEILSHQSVDVALRVTLSERVLAKVECATGHIKVDRALPRFDSTDCPDTRWQLLIRDSEAQNDYTLVAEWDGPNGG</sequence>
<accession>A0ABQ2WCM2</accession>
<comment type="caution">
    <text evidence="1">The sequence shown here is derived from an EMBL/GenBank/DDBJ whole genome shotgun (WGS) entry which is preliminary data.</text>
</comment>
<dbReference type="Proteomes" id="UP000647585">
    <property type="component" value="Unassembled WGS sequence"/>
</dbReference>